<dbReference type="GO" id="GO:0008194">
    <property type="term" value="F:UDP-glycosyltransferase activity"/>
    <property type="evidence" value="ECO:0007669"/>
    <property type="project" value="InterPro"/>
</dbReference>
<comment type="caution">
    <text evidence="2">The sequence shown here is derived from an EMBL/GenBank/DDBJ whole genome shotgun (WGS) entry which is preliminary data.</text>
</comment>
<keyword evidence="2" id="KW-0808">Transferase</keyword>
<protein>
    <submittedName>
        <fullName evidence="2">N-glycosyltransferase</fullName>
        <ecNumber evidence="2">2.4.1.-</ecNumber>
    </submittedName>
</protein>
<dbReference type="InterPro" id="IPR002213">
    <property type="entry name" value="UDP_glucos_trans"/>
</dbReference>
<keyword evidence="3" id="KW-1185">Reference proteome</keyword>
<dbReference type="GO" id="GO:0016758">
    <property type="term" value="F:hexosyltransferase activity"/>
    <property type="evidence" value="ECO:0007669"/>
    <property type="project" value="UniProtKB-ARBA"/>
</dbReference>
<dbReference type="EC" id="2.4.1.-" evidence="2"/>
<name>A0A7W7CC69_9PSEU</name>
<dbReference type="CDD" id="cd03784">
    <property type="entry name" value="GT1_Gtf-like"/>
    <property type="match status" value="1"/>
</dbReference>
<dbReference type="Proteomes" id="UP000533598">
    <property type="component" value="Unassembled WGS sequence"/>
</dbReference>
<feature type="domain" description="Erythromycin biosynthesis protein CIII-like C-terminal" evidence="1">
    <location>
        <begin position="197"/>
        <end position="305"/>
    </location>
</feature>
<reference evidence="2 3" key="1">
    <citation type="submission" date="2020-08" db="EMBL/GenBank/DDBJ databases">
        <title>Sequencing the genomes of 1000 actinobacteria strains.</title>
        <authorList>
            <person name="Klenk H.-P."/>
        </authorList>
    </citation>
    <scope>NUCLEOTIDE SEQUENCE [LARGE SCALE GENOMIC DNA]</scope>
    <source>
        <strain evidence="2 3">DSM 44230</strain>
    </source>
</reference>
<dbReference type="GO" id="GO:0017000">
    <property type="term" value="P:antibiotic biosynthetic process"/>
    <property type="evidence" value="ECO:0007669"/>
    <property type="project" value="UniProtKB-ARBA"/>
</dbReference>
<accession>A0A7W7CC69</accession>
<organism evidence="2 3">
    <name type="scientific">Crossiella cryophila</name>
    <dbReference type="NCBI Taxonomy" id="43355"/>
    <lineage>
        <taxon>Bacteria</taxon>
        <taxon>Bacillati</taxon>
        <taxon>Actinomycetota</taxon>
        <taxon>Actinomycetes</taxon>
        <taxon>Pseudonocardiales</taxon>
        <taxon>Pseudonocardiaceae</taxon>
        <taxon>Crossiella</taxon>
    </lineage>
</organism>
<evidence type="ECO:0000259" key="1">
    <source>
        <dbReference type="Pfam" id="PF06722"/>
    </source>
</evidence>
<gene>
    <name evidence="2" type="ORF">HNR67_004580</name>
</gene>
<dbReference type="AlphaFoldDB" id="A0A7W7CC69"/>
<dbReference type="SUPFAM" id="SSF53756">
    <property type="entry name" value="UDP-Glycosyltransferase/glycogen phosphorylase"/>
    <property type="match status" value="1"/>
</dbReference>
<dbReference type="RefSeq" id="WP_185004292.1">
    <property type="nucleotide sequence ID" value="NZ_BAAAUI010000066.1"/>
</dbReference>
<sequence length="319" mass="34472">MADFTTRFMVDMFCGEGAAIMARDVAEVIEKWGADLVIRDACEFGGYLAAEKLGLPHVSVAVLDYNYKFLVPGVTAALNLLRAGLDLPPDPDGSRAFAHLHVDLAPAEFQPEENAIPNIRRYRPDGVRPGQRLPDWITELDPDKPLVYASFGTAAATLPEYAKPLSTVIAGLGQLDCTAIVSTGKAADWETDAPVARDAVPPNVHLAEWVPQALLVRCVDLVVTHSGPSTVRMALAGGVPMVSVPLLFDAFDVAQRCTDLGISIKLDWTALTPGEVADACRRVLTEPGFRRRSRAIQRRALALPPVDDALIRDLENLAT</sequence>
<dbReference type="PANTHER" id="PTHR48050">
    <property type="entry name" value="STEROL 3-BETA-GLUCOSYLTRANSFERASE"/>
    <property type="match status" value="1"/>
</dbReference>
<dbReference type="Pfam" id="PF06722">
    <property type="entry name" value="EryCIII-like_C"/>
    <property type="match status" value="1"/>
</dbReference>
<dbReference type="InterPro" id="IPR050426">
    <property type="entry name" value="Glycosyltransferase_28"/>
</dbReference>
<evidence type="ECO:0000313" key="3">
    <source>
        <dbReference type="Proteomes" id="UP000533598"/>
    </source>
</evidence>
<proteinExistence type="predicted"/>
<dbReference type="EMBL" id="JACHMH010000001">
    <property type="protein sequence ID" value="MBB4678462.1"/>
    <property type="molecule type" value="Genomic_DNA"/>
</dbReference>
<keyword evidence="2" id="KW-0328">Glycosyltransferase</keyword>
<evidence type="ECO:0000313" key="2">
    <source>
        <dbReference type="EMBL" id="MBB4678462.1"/>
    </source>
</evidence>
<dbReference type="Gene3D" id="3.40.50.2000">
    <property type="entry name" value="Glycogen Phosphorylase B"/>
    <property type="match status" value="2"/>
</dbReference>
<dbReference type="PANTHER" id="PTHR48050:SF13">
    <property type="entry name" value="STEROL 3-BETA-GLUCOSYLTRANSFERASE UGT80A2"/>
    <property type="match status" value="1"/>
</dbReference>
<dbReference type="InterPro" id="IPR010610">
    <property type="entry name" value="EryCIII-like_C"/>
</dbReference>